<dbReference type="GeneID" id="19331782"/>
<evidence type="ECO:0000256" key="4">
    <source>
        <dbReference type="RuleBase" id="RU362068"/>
    </source>
</evidence>
<dbReference type="InterPro" id="IPR051402">
    <property type="entry name" value="KPR-Related"/>
</dbReference>
<accession>M3ATH7</accession>
<dbReference type="Pfam" id="PF02558">
    <property type="entry name" value="ApbA"/>
    <property type="match status" value="1"/>
</dbReference>
<evidence type="ECO:0000259" key="5">
    <source>
        <dbReference type="Pfam" id="PF02558"/>
    </source>
</evidence>
<dbReference type="InterPro" id="IPR008927">
    <property type="entry name" value="6-PGluconate_DH-like_C_sf"/>
</dbReference>
<feature type="domain" description="Ketopantoate reductase C-terminal" evidence="6">
    <location>
        <begin position="201"/>
        <end position="325"/>
    </location>
</feature>
<dbReference type="SUPFAM" id="SSF48179">
    <property type="entry name" value="6-phosphogluconate dehydrogenase C-terminal domain-like"/>
    <property type="match status" value="1"/>
</dbReference>
<dbReference type="Gene3D" id="3.40.50.720">
    <property type="entry name" value="NAD(P)-binding Rossmann-like Domain"/>
    <property type="match status" value="1"/>
</dbReference>
<dbReference type="InterPro" id="IPR013752">
    <property type="entry name" value="KPA_reductase"/>
</dbReference>
<keyword evidence="2 4" id="KW-0521">NADP</keyword>
<dbReference type="GO" id="GO:0015940">
    <property type="term" value="P:pantothenate biosynthetic process"/>
    <property type="evidence" value="ECO:0007669"/>
    <property type="project" value="InterPro"/>
</dbReference>
<dbReference type="NCBIfam" id="TIGR00745">
    <property type="entry name" value="apbA_panE"/>
    <property type="match status" value="1"/>
</dbReference>
<comment type="catalytic activity">
    <reaction evidence="4">
        <text>(R)-pantoate + NADP(+) = 2-dehydropantoate + NADPH + H(+)</text>
        <dbReference type="Rhea" id="RHEA:16233"/>
        <dbReference type="ChEBI" id="CHEBI:11561"/>
        <dbReference type="ChEBI" id="CHEBI:15378"/>
        <dbReference type="ChEBI" id="CHEBI:15980"/>
        <dbReference type="ChEBI" id="CHEBI:57783"/>
        <dbReference type="ChEBI" id="CHEBI:58349"/>
        <dbReference type="EC" id="1.1.1.169"/>
    </reaction>
</comment>
<comment type="similarity">
    <text evidence="1 4">Belongs to the ketopantoate reductase family.</text>
</comment>
<gene>
    <name evidence="7" type="ORF">MYCFIDRAFT_155052</name>
</gene>
<reference evidence="7 8" key="1">
    <citation type="journal article" date="2012" name="PLoS Pathog.">
        <title>Diverse lifestyles and strategies of plant pathogenesis encoded in the genomes of eighteen Dothideomycetes fungi.</title>
        <authorList>
            <person name="Ohm R.A."/>
            <person name="Feau N."/>
            <person name="Henrissat B."/>
            <person name="Schoch C.L."/>
            <person name="Horwitz B.A."/>
            <person name="Barry K.W."/>
            <person name="Condon B.J."/>
            <person name="Copeland A.C."/>
            <person name="Dhillon B."/>
            <person name="Glaser F."/>
            <person name="Hesse C.N."/>
            <person name="Kosti I."/>
            <person name="LaButti K."/>
            <person name="Lindquist E.A."/>
            <person name="Lucas S."/>
            <person name="Salamov A.A."/>
            <person name="Bradshaw R.E."/>
            <person name="Ciuffetti L."/>
            <person name="Hamelin R.C."/>
            <person name="Kema G.H.J."/>
            <person name="Lawrence C."/>
            <person name="Scott J.A."/>
            <person name="Spatafora J.W."/>
            <person name="Turgeon B.G."/>
            <person name="de Wit P.J.G.M."/>
            <person name="Zhong S."/>
            <person name="Goodwin S.B."/>
            <person name="Grigoriev I.V."/>
        </authorList>
    </citation>
    <scope>NUCLEOTIDE SEQUENCE [LARGE SCALE GENOMIC DNA]</scope>
    <source>
        <strain evidence="7 8">CIRAD86</strain>
    </source>
</reference>
<comment type="function">
    <text evidence="4">Catalyzes the NADPH-dependent reduction of ketopantoate into pantoic acid.</text>
</comment>
<dbReference type="EMBL" id="KB446560">
    <property type="protein sequence ID" value="EME80757.1"/>
    <property type="molecule type" value="Genomic_DNA"/>
</dbReference>
<dbReference type="KEGG" id="pfj:MYCFIDRAFT_155052"/>
<dbReference type="InterPro" id="IPR036291">
    <property type="entry name" value="NAD(P)-bd_dom_sf"/>
</dbReference>
<sequence length="336" mass="37145">MSSNHILIIGAGSLGAFFASRFASTGAKVSVLCRSNFQAVQASGLKVTSSTFPEQTIQPTYTFSSRHHALESKHKDRISWTYIFIATKVIPEAGDPSVLLEGLLDETSTIVLIQNGLDIEEPYRQRFPQTPIISAVTRASCAKISPTHIQHKNWTRTTLGPYAPDGEKKHAEQRTSEFAKLLQNSGIPDVDLLDHTGMQFARWHKTGINAAMNPTSCLCLGPTNQTMSLDPEIYIHQTNVMREILTAAEKCLGQPVPRDLNLPDVDWVFLNAREDGSGSQPSMWSDWEAGRGVEVEVILGNAVRRGREVGVEMPRTQTLYALLRMAVEMRDRGNGN</sequence>
<feature type="domain" description="Ketopantoate reductase N-terminal" evidence="5">
    <location>
        <begin position="6"/>
        <end position="163"/>
    </location>
</feature>
<name>M3ATH7_PSEFD</name>
<keyword evidence="3 4" id="KW-0560">Oxidoreductase</keyword>
<dbReference type="InterPro" id="IPR013328">
    <property type="entry name" value="6PGD_dom2"/>
</dbReference>
<dbReference type="Gene3D" id="1.10.1040.10">
    <property type="entry name" value="N-(1-d-carboxylethyl)-l-norvaline Dehydrogenase, domain 2"/>
    <property type="match status" value="1"/>
</dbReference>
<dbReference type="EC" id="1.1.1.169" evidence="4"/>
<dbReference type="STRING" id="383855.M3ATH7"/>
<dbReference type="HOGENOM" id="CLU_031468_2_0_1"/>
<dbReference type="eggNOG" id="ENOG502QT3Y">
    <property type="taxonomic scope" value="Eukaryota"/>
</dbReference>
<dbReference type="OrthoDB" id="3609at2759"/>
<evidence type="ECO:0000256" key="3">
    <source>
        <dbReference type="ARBA" id="ARBA00023002"/>
    </source>
</evidence>
<dbReference type="GO" id="GO:0008677">
    <property type="term" value="F:2-dehydropantoate 2-reductase activity"/>
    <property type="evidence" value="ECO:0007669"/>
    <property type="project" value="UniProtKB-EC"/>
</dbReference>
<dbReference type="GO" id="GO:0005737">
    <property type="term" value="C:cytoplasm"/>
    <property type="evidence" value="ECO:0007669"/>
    <property type="project" value="TreeGrafter"/>
</dbReference>
<keyword evidence="8" id="KW-1185">Reference proteome</keyword>
<dbReference type="RefSeq" id="XP_007928151.1">
    <property type="nucleotide sequence ID" value="XM_007929960.1"/>
</dbReference>
<organism evidence="7 8">
    <name type="scientific">Pseudocercospora fijiensis (strain CIRAD86)</name>
    <name type="common">Black leaf streak disease fungus</name>
    <name type="synonym">Mycosphaerella fijiensis</name>
    <dbReference type="NCBI Taxonomy" id="383855"/>
    <lineage>
        <taxon>Eukaryota</taxon>
        <taxon>Fungi</taxon>
        <taxon>Dikarya</taxon>
        <taxon>Ascomycota</taxon>
        <taxon>Pezizomycotina</taxon>
        <taxon>Dothideomycetes</taxon>
        <taxon>Dothideomycetidae</taxon>
        <taxon>Mycosphaerellales</taxon>
        <taxon>Mycosphaerellaceae</taxon>
        <taxon>Pseudocercospora</taxon>
    </lineage>
</organism>
<dbReference type="AlphaFoldDB" id="M3ATH7"/>
<dbReference type="Pfam" id="PF08546">
    <property type="entry name" value="ApbA_C"/>
    <property type="match status" value="1"/>
</dbReference>
<evidence type="ECO:0000256" key="1">
    <source>
        <dbReference type="ARBA" id="ARBA00007870"/>
    </source>
</evidence>
<dbReference type="SUPFAM" id="SSF51735">
    <property type="entry name" value="NAD(P)-binding Rossmann-fold domains"/>
    <property type="match status" value="1"/>
</dbReference>
<dbReference type="InterPro" id="IPR003710">
    <property type="entry name" value="ApbA"/>
</dbReference>
<evidence type="ECO:0000313" key="8">
    <source>
        <dbReference type="Proteomes" id="UP000016932"/>
    </source>
</evidence>
<proteinExistence type="inferred from homology"/>
<dbReference type="FunFam" id="1.10.1040.10:FF:000017">
    <property type="entry name" value="2-dehydropantoate 2-reductase"/>
    <property type="match status" value="1"/>
</dbReference>
<protein>
    <recommendedName>
        <fullName evidence="4">2-dehydropantoate 2-reductase</fullName>
        <ecNumber evidence="4">1.1.1.169</ecNumber>
    </recommendedName>
    <alternativeName>
        <fullName evidence="4">Ketopantoate reductase</fullName>
    </alternativeName>
</protein>
<dbReference type="PANTHER" id="PTHR21708">
    <property type="entry name" value="PROBABLE 2-DEHYDROPANTOATE 2-REDUCTASE"/>
    <property type="match status" value="1"/>
</dbReference>
<dbReference type="InterPro" id="IPR013332">
    <property type="entry name" value="KPR_N"/>
</dbReference>
<dbReference type="VEuPathDB" id="FungiDB:MYCFIDRAFT_155052"/>
<dbReference type="Proteomes" id="UP000016932">
    <property type="component" value="Unassembled WGS sequence"/>
</dbReference>
<dbReference type="PANTHER" id="PTHR21708:SF26">
    <property type="entry name" value="2-DEHYDROPANTOATE 2-REDUCTASE"/>
    <property type="match status" value="1"/>
</dbReference>
<evidence type="ECO:0000313" key="7">
    <source>
        <dbReference type="EMBL" id="EME80757.1"/>
    </source>
</evidence>
<evidence type="ECO:0000256" key="2">
    <source>
        <dbReference type="ARBA" id="ARBA00022857"/>
    </source>
</evidence>
<evidence type="ECO:0000259" key="6">
    <source>
        <dbReference type="Pfam" id="PF08546"/>
    </source>
</evidence>